<protein>
    <submittedName>
        <fullName evidence="4">Tigger transposable element-derived protein 1</fullName>
    </submittedName>
</protein>
<evidence type="ECO:0000313" key="5">
    <source>
        <dbReference type="Proteomes" id="UP000886998"/>
    </source>
</evidence>
<keyword evidence="5" id="KW-1185">Reference proteome</keyword>
<dbReference type="InterPro" id="IPR009057">
    <property type="entry name" value="Homeodomain-like_sf"/>
</dbReference>
<dbReference type="PANTHER" id="PTHR19303:SF26">
    <property type="entry name" value="TIGGER TRANSPOSABLE ELEMENT-DERIVED PROTEIN 1"/>
    <property type="match status" value="1"/>
</dbReference>
<dbReference type="PANTHER" id="PTHR19303">
    <property type="entry name" value="TRANSPOSON"/>
    <property type="match status" value="1"/>
</dbReference>
<gene>
    <name evidence="4" type="primary">TIGD1</name>
    <name evidence="4" type="ORF">TNIN_364051</name>
</gene>
<reference evidence="4" key="1">
    <citation type="submission" date="2020-08" db="EMBL/GenBank/DDBJ databases">
        <title>Multicomponent nature underlies the extraordinary mechanical properties of spider dragline silk.</title>
        <authorList>
            <person name="Kono N."/>
            <person name="Nakamura H."/>
            <person name="Mori M."/>
            <person name="Yoshida Y."/>
            <person name="Ohtoshi R."/>
            <person name="Malay A.D."/>
            <person name="Moran D.A.P."/>
            <person name="Tomita M."/>
            <person name="Numata K."/>
            <person name="Arakawa K."/>
        </authorList>
    </citation>
    <scope>NUCLEOTIDE SEQUENCE</scope>
</reference>
<dbReference type="Proteomes" id="UP000886998">
    <property type="component" value="Unassembled WGS sequence"/>
</dbReference>
<dbReference type="SUPFAM" id="SSF46689">
    <property type="entry name" value="Homeodomain-like"/>
    <property type="match status" value="1"/>
</dbReference>
<evidence type="ECO:0000313" key="4">
    <source>
        <dbReference type="EMBL" id="GFY45852.1"/>
    </source>
</evidence>
<accession>A0A8X6X480</accession>
<organism evidence="4 5">
    <name type="scientific">Trichonephila inaurata madagascariensis</name>
    <dbReference type="NCBI Taxonomy" id="2747483"/>
    <lineage>
        <taxon>Eukaryota</taxon>
        <taxon>Metazoa</taxon>
        <taxon>Ecdysozoa</taxon>
        <taxon>Arthropoda</taxon>
        <taxon>Chelicerata</taxon>
        <taxon>Arachnida</taxon>
        <taxon>Araneae</taxon>
        <taxon>Araneomorphae</taxon>
        <taxon>Entelegynae</taxon>
        <taxon>Araneoidea</taxon>
        <taxon>Nephilidae</taxon>
        <taxon>Trichonephila</taxon>
        <taxon>Trichonephila inaurata</taxon>
    </lineage>
</organism>
<dbReference type="AlphaFoldDB" id="A0A8X6X480"/>
<dbReference type="Pfam" id="PF03221">
    <property type="entry name" value="HTH_Tnp_Tc5"/>
    <property type="match status" value="1"/>
</dbReference>
<name>A0A8X6X480_9ARAC</name>
<sequence>MEKARRIFNCIQAEASDISETFIASRGWFYRFKHRNNLHNIKTTVEAASGDTKAAAEFPAKLKTIIEKGNYPPELVFNVDETSLFWKRMPKRTFLSREEKRASGFKAAKRSLNTSTGW</sequence>
<dbReference type="GO" id="GO:0005634">
    <property type="term" value="C:nucleus"/>
    <property type="evidence" value="ECO:0007669"/>
    <property type="project" value="UniProtKB-SubCell"/>
</dbReference>
<dbReference type="InterPro" id="IPR050863">
    <property type="entry name" value="CenT-Element_Derived"/>
</dbReference>
<dbReference type="EMBL" id="BMAV01005086">
    <property type="protein sequence ID" value="GFY45852.1"/>
    <property type="molecule type" value="Genomic_DNA"/>
</dbReference>
<proteinExistence type="predicted"/>
<evidence type="ECO:0000256" key="2">
    <source>
        <dbReference type="ARBA" id="ARBA00023125"/>
    </source>
</evidence>
<comment type="subcellular location">
    <subcellularLocation>
        <location evidence="1">Nucleus</location>
    </subcellularLocation>
</comment>
<feature type="domain" description="HTH CENPB-type" evidence="3">
    <location>
        <begin position="1"/>
        <end position="42"/>
    </location>
</feature>
<dbReference type="GO" id="GO:0003677">
    <property type="term" value="F:DNA binding"/>
    <property type="evidence" value="ECO:0007669"/>
    <property type="project" value="UniProtKB-KW"/>
</dbReference>
<evidence type="ECO:0000256" key="1">
    <source>
        <dbReference type="ARBA" id="ARBA00004123"/>
    </source>
</evidence>
<dbReference type="PROSITE" id="PS51253">
    <property type="entry name" value="HTH_CENPB"/>
    <property type="match status" value="1"/>
</dbReference>
<dbReference type="InterPro" id="IPR006600">
    <property type="entry name" value="HTH_CenpB_DNA-bd_dom"/>
</dbReference>
<evidence type="ECO:0000259" key="3">
    <source>
        <dbReference type="PROSITE" id="PS51253"/>
    </source>
</evidence>
<keyword evidence="2" id="KW-0238">DNA-binding</keyword>
<dbReference type="Gene3D" id="1.10.10.60">
    <property type="entry name" value="Homeodomain-like"/>
    <property type="match status" value="1"/>
</dbReference>
<comment type="caution">
    <text evidence="4">The sequence shown here is derived from an EMBL/GenBank/DDBJ whole genome shotgun (WGS) entry which is preliminary data.</text>
</comment>
<dbReference type="OrthoDB" id="6426109at2759"/>